<dbReference type="EMBL" id="CAJOAX010018721">
    <property type="protein sequence ID" value="CAF4183371.1"/>
    <property type="molecule type" value="Genomic_DNA"/>
</dbReference>
<evidence type="ECO:0000313" key="3">
    <source>
        <dbReference type="EMBL" id="CAF4267046.1"/>
    </source>
</evidence>
<sequence>SYTINYPSFDRDIFNPNRRILDISTNYSGKRHIKAYSRVHRFFNYLGNYLKHANNLSKFIDYTSITCQFSIPIQLPDVIYVNVIIFNRDNNNSITTTSIKNISLQDILQLIEYNKKFHDEPMLPIYSSRISSPTTMNNMTHNDFVMINTTLDNNNDDEPLNDNIAVLDEKLL</sequence>
<accession>A0A820FR97</accession>
<dbReference type="EMBL" id="CAJNOU010000163">
    <property type="protein sequence ID" value="CAF0895843.1"/>
    <property type="molecule type" value="Genomic_DNA"/>
</dbReference>
<gene>
    <name evidence="3" type="ORF">FNK824_LOCUS39329</name>
    <name evidence="2" type="ORF">OTI717_LOCUS37796</name>
    <name evidence="1" type="ORF">SEV965_LOCUS5375</name>
</gene>
<name>A0A820FR97_9BILA</name>
<evidence type="ECO:0000313" key="4">
    <source>
        <dbReference type="Proteomes" id="UP000663874"/>
    </source>
</evidence>
<dbReference type="Proteomes" id="UP000663889">
    <property type="component" value="Unassembled WGS sequence"/>
</dbReference>
<feature type="non-terminal residue" evidence="3">
    <location>
        <position position="1"/>
    </location>
</feature>
<organism evidence="3 4">
    <name type="scientific">Rotaria sordida</name>
    <dbReference type="NCBI Taxonomy" id="392033"/>
    <lineage>
        <taxon>Eukaryota</taxon>
        <taxon>Metazoa</taxon>
        <taxon>Spiralia</taxon>
        <taxon>Gnathifera</taxon>
        <taxon>Rotifera</taxon>
        <taxon>Eurotatoria</taxon>
        <taxon>Bdelloidea</taxon>
        <taxon>Philodinida</taxon>
        <taxon>Philodinidae</taxon>
        <taxon>Rotaria</taxon>
    </lineage>
</organism>
<dbReference type="Proteomes" id="UP000663874">
    <property type="component" value="Unassembled WGS sequence"/>
</dbReference>
<reference evidence="3" key="1">
    <citation type="submission" date="2021-02" db="EMBL/GenBank/DDBJ databases">
        <authorList>
            <person name="Nowell W R."/>
        </authorList>
    </citation>
    <scope>NUCLEOTIDE SEQUENCE</scope>
</reference>
<evidence type="ECO:0000313" key="2">
    <source>
        <dbReference type="EMBL" id="CAF4183371.1"/>
    </source>
</evidence>
<evidence type="ECO:0000313" key="1">
    <source>
        <dbReference type="EMBL" id="CAF0895843.1"/>
    </source>
</evidence>
<proteinExistence type="predicted"/>
<protein>
    <submittedName>
        <fullName evidence="3">Uncharacterized protein</fullName>
    </submittedName>
</protein>
<dbReference type="AlphaFoldDB" id="A0A820FR97"/>
<dbReference type="EMBL" id="CAJOBE010025185">
    <property type="protein sequence ID" value="CAF4267046.1"/>
    <property type="molecule type" value="Genomic_DNA"/>
</dbReference>
<comment type="caution">
    <text evidence="3">The sequence shown here is derived from an EMBL/GenBank/DDBJ whole genome shotgun (WGS) entry which is preliminary data.</text>
</comment>
<dbReference type="Proteomes" id="UP000663823">
    <property type="component" value="Unassembled WGS sequence"/>
</dbReference>